<dbReference type="Gene3D" id="3.30.70.1070">
    <property type="entry name" value="Sporulation related repeat"/>
    <property type="match status" value="1"/>
</dbReference>
<feature type="domain" description="SPOR" evidence="3">
    <location>
        <begin position="126"/>
        <end position="205"/>
    </location>
</feature>
<dbReference type="PANTHER" id="PTHR38687">
    <property type="entry name" value="CELL DIVISION PROTEIN DEDD-RELATED"/>
    <property type="match status" value="1"/>
</dbReference>
<feature type="region of interest" description="Disordered" evidence="1">
    <location>
        <begin position="48"/>
        <end position="128"/>
    </location>
</feature>
<accession>A0ABP7TYR2</accession>
<reference evidence="5" key="1">
    <citation type="journal article" date="2019" name="Int. J. Syst. Evol. Microbiol.">
        <title>The Global Catalogue of Microorganisms (GCM) 10K type strain sequencing project: providing services to taxonomists for standard genome sequencing and annotation.</title>
        <authorList>
            <consortium name="The Broad Institute Genomics Platform"/>
            <consortium name="The Broad Institute Genome Sequencing Center for Infectious Disease"/>
            <person name="Wu L."/>
            <person name="Ma J."/>
        </authorList>
    </citation>
    <scope>NUCLEOTIDE SEQUENCE [LARGE SCALE GENOMIC DNA]</scope>
    <source>
        <strain evidence="5">JCM 16673</strain>
    </source>
</reference>
<dbReference type="InterPro" id="IPR007730">
    <property type="entry name" value="SPOR-like_dom"/>
</dbReference>
<gene>
    <name evidence="4" type="ORF">GCM10022212_35350</name>
</gene>
<name>A0ABP7TYR2_9BURK</name>
<comment type="caution">
    <text evidence="4">The sequence shown here is derived from an EMBL/GenBank/DDBJ whole genome shotgun (WGS) entry which is preliminary data.</text>
</comment>
<dbReference type="EMBL" id="BAAAZE010000014">
    <property type="protein sequence ID" value="GAA4033169.1"/>
    <property type="molecule type" value="Genomic_DNA"/>
</dbReference>
<dbReference type="Proteomes" id="UP001501353">
    <property type="component" value="Unassembled WGS sequence"/>
</dbReference>
<evidence type="ECO:0000256" key="2">
    <source>
        <dbReference type="SAM" id="Phobius"/>
    </source>
</evidence>
<sequence length="208" mass="22080">MKQFGKQTGGTLLGLILGLIVGLGIAVGVALTINKTTLPFLNKVTKTDRSELTPAQASDPNKPLYGNKAAAREAARELAAPAPTPPNSADPQAEKNAAAKEASLPPVAEKGRKPEPAQAPEAKGDGDDKWIYTLQAGAFREQADAENARAKLALLGFEARITERPSDNGTFYRVRIGPFSQLDTMNRIRGKLTDNGVDVAVVRTPKNP</sequence>
<dbReference type="InterPro" id="IPR052521">
    <property type="entry name" value="Cell_div_SPOR-domain"/>
</dbReference>
<dbReference type="RefSeq" id="WP_344765398.1">
    <property type="nucleotide sequence ID" value="NZ_BAAAZE010000014.1"/>
</dbReference>
<evidence type="ECO:0000256" key="1">
    <source>
        <dbReference type="SAM" id="MobiDB-lite"/>
    </source>
</evidence>
<evidence type="ECO:0000313" key="4">
    <source>
        <dbReference type="EMBL" id="GAA4033169.1"/>
    </source>
</evidence>
<organism evidence="4 5">
    <name type="scientific">Actimicrobium antarcticum</name>
    <dbReference type="NCBI Taxonomy" id="1051899"/>
    <lineage>
        <taxon>Bacteria</taxon>
        <taxon>Pseudomonadati</taxon>
        <taxon>Pseudomonadota</taxon>
        <taxon>Betaproteobacteria</taxon>
        <taxon>Burkholderiales</taxon>
        <taxon>Oxalobacteraceae</taxon>
        <taxon>Actimicrobium</taxon>
    </lineage>
</organism>
<dbReference type="PANTHER" id="PTHR38687:SF1">
    <property type="entry name" value="CELL DIVISION PROTEIN DEDD"/>
    <property type="match status" value="1"/>
</dbReference>
<keyword evidence="2" id="KW-1133">Transmembrane helix</keyword>
<dbReference type="SUPFAM" id="SSF110997">
    <property type="entry name" value="Sporulation related repeat"/>
    <property type="match status" value="1"/>
</dbReference>
<dbReference type="PROSITE" id="PS51724">
    <property type="entry name" value="SPOR"/>
    <property type="match status" value="1"/>
</dbReference>
<keyword evidence="5" id="KW-1185">Reference proteome</keyword>
<keyword evidence="2" id="KW-0812">Transmembrane</keyword>
<protein>
    <submittedName>
        <fullName evidence="4">SPOR domain-containing protein</fullName>
    </submittedName>
</protein>
<dbReference type="Pfam" id="PF05036">
    <property type="entry name" value="SPOR"/>
    <property type="match status" value="1"/>
</dbReference>
<evidence type="ECO:0000313" key="5">
    <source>
        <dbReference type="Proteomes" id="UP001501353"/>
    </source>
</evidence>
<proteinExistence type="predicted"/>
<feature type="transmembrane region" description="Helical" evidence="2">
    <location>
        <begin position="12"/>
        <end position="33"/>
    </location>
</feature>
<evidence type="ECO:0000259" key="3">
    <source>
        <dbReference type="PROSITE" id="PS51724"/>
    </source>
</evidence>
<keyword evidence="2" id="KW-0472">Membrane</keyword>
<dbReference type="InterPro" id="IPR036680">
    <property type="entry name" value="SPOR-like_sf"/>
</dbReference>